<organism evidence="2 3">
    <name type="scientific">Vibrio viridaestus</name>
    <dbReference type="NCBI Taxonomy" id="2487322"/>
    <lineage>
        <taxon>Bacteria</taxon>
        <taxon>Pseudomonadati</taxon>
        <taxon>Pseudomonadota</taxon>
        <taxon>Gammaproteobacteria</taxon>
        <taxon>Vibrionales</taxon>
        <taxon>Vibrionaceae</taxon>
        <taxon>Vibrio</taxon>
    </lineage>
</organism>
<feature type="transmembrane region" description="Helical" evidence="1">
    <location>
        <begin position="169"/>
        <end position="188"/>
    </location>
</feature>
<sequence length="214" mass="24325">MSELVVTLLEKIKSSDWLSSAAIIFLLACFSYRPMRELLREHKQNKSKLLKQALDCEAIEGMEKEYIRSLIVKEQFGLATGLWADEKFRQLAVKIDLDKEVNISMRQIVLAKEHLEISEECNSLTVKLTKGERLKSKVDDIFGKACLFIGICLILLSLVSFAFIGWQSVAFLLLGVYFIFIAFFSAALSKPASVAHQIEPELEKLHNKFFKSDS</sequence>
<dbReference type="EMBL" id="RJVQ01000003">
    <property type="protein sequence ID" value="RQW63710.1"/>
    <property type="molecule type" value="Genomic_DNA"/>
</dbReference>
<dbReference type="RefSeq" id="WP_124937173.1">
    <property type="nucleotide sequence ID" value="NZ_RJVQ01000003.1"/>
</dbReference>
<feature type="transmembrane region" description="Helical" evidence="1">
    <location>
        <begin position="141"/>
        <end position="163"/>
    </location>
</feature>
<dbReference type="Proteomes" id="UP000281112">
    <property type="component" value="Unassembled WGS sequence"/>
</dbReference>
<reference evidence="2 3" key="1">
    <citation type="submission" date="2018-11" db="EMBL/GenBank/DDBJ databases">
        <title>Vibrio LJC006 sp. nov., isolated from seawater during the bloom of the enteromorpha.</title>
        <authorList>
            <person name="Liang J."/>
        </authorList>
    </citation>
    <scope>NUCLEOTIDE SEQUENCE [LARGE SCALE GENOMIC DNA]</scope>
    <source>
        <strain evidence="2 3">LJC006</strain>
    </source>
</reference>
<accession>A0A3N9TI09</accession>
<keyword evidence="3" id="KW-1185">Reference proteome</keyword>
<keyword evidence="1" id="KW-0472">Membrane</keyword>
<gene>
    <name evidence="2" type="ORF">EES38_10750</name>
</gene>
<proteinExistence type="predicted"/>
<evidence type="ECO:0000313" key="3">
    <source>
        <dbReference type="Proteomes" id="UP000281112"/>
    </source>
</evidence>
<keyword evidence="1" id="KW-1133">Transmembrane helix</keyword>
<evidence type="ECO:0000256" key="1">
    <source>
        <dbReference type="SAM" id="Phobius"/>
    </source>
</evidence>
<name>A0A3N9TI09_9VIBR</name>
<feature type="transmembrane region" description="Helical" evidence="1">
    <location>
        <begin position="17"/>
        <end position="35"/>
    </location>
</feature>
<dbReference type="AlphaFoldDB" id="A0A3N9TI09"/>
<keyword evidence="1" id="KW-0812">Transmembrane</keyword>
<evidence type="ECO:0000313" key="2">
    <source>
        <dbReference type="EMBL" id="RQW63710.1"/>
    </source>
</evidence>
<protein>
    <submittedName>
        <fullName evidence="2">Uncharacterized protein</fullName>
    </submittedName>
</protein>
<comment type="caution">
    <text evidence="2">The sequence shown here is derived from an EMBL/GenBank/DDBJ whole genome shotgun (WGS) entry which is preliminary data.</text>
</comment>